<dbReference type="Pfam" id="PF18962">
    <property type="entry name" value="Por_Secre_tail"/>
    <property type="match status" value="1"/>
</dbReference>
<dbReference type="InterPro" id="IPR043504">
    <property type="entry name" value="Peptidase_S1_PA_chymotrypsin"/>
</dbReference>
<dbReference type="Gene3D" id="2.60.40.740">
    <property type="match status" value="1"/>
</dbReference>
<dbReference type="NCBIfam" id="TIGR04183">
    <property type="entry name" value="Por_Secre_tail"/>
    <property type="match status" value="1"/>
</dbReference>
<evidence type="ECO:0000259" key="1">
    <source>
        <dbReference type="Pfam" id="PF18962"/>
    </source>
</evidence>
<accession>A0A3B0VMG5</accession>
<sequence>SKDNNSPGIDAGSAIVSSVVSQDIQGNIRPQGAGFDIGAFEYSSECESSGITSIAVSANHVSCNGGSDGSFSFVGSGGVSPYQYSIDGVNFQSSDIFSELSAGNYVLTIKDATNCFITVNWTVTEPDTFSADFSSTSPSACGSSDGSIEVIPTGGTAPYEYNIDDGSYQAGNTFFSLAANSYTIGVRDANNCEISILGIINDPDIFAVTLSTDNVTCNGANDGIISFTASGGTGTVEASIDGTNFQTTAFVNLSFGDYTVIFKDENDCTTSIDTNITEPSALVLTASATDVSCNGIEDGVITVSASGGTLGYEYSIDGINFSASTTFNNLSANDYTVVLRDANGCEVNEQLIIEPMLAATLAKTDITCNGENDGIISFTASGGTGTVEASIDGTNFQTTAFVNLASGDYTIILRDENGCEVNEQLSIIEPPMLAATLAKTDITCNGENDGIISFTASGGTGTVEASIDGTNFQTTNFTGLTSSNYTVTFKDENNCIIAVNEAISEPDALSLDASFDGSNVNLSATGGIAPYNYSADGSTFQSESTFTLPSGQYTFIVKDDNACEANTTHTIIITDLETKLGIKQVIAYPNPVTSEIYLKSPKSAKEVRIIDQSGRAVFSDNVDEIETRLNISHLENGVYTLLIINNNGDVSRFKFVKQ</sequence>
<dbReference type="Gene3D" id="2.40.10.10">
    <property type="entry name" value="Trypsin-like serine proteases"/>
    <property type="match status" value="1"/>
</dbReference>
<dbReference type="NCBIfam" id="NF041518">
    <property type="entry name" value="choice_anch_Q"/>
    <property type="match status" value="1"/>
</dbReference>
<protein>
    <submittedName>
        <fullName evidence="2">Internalin, putative</fullName>
    </submittedName>
</protein>
<gene>
    <name evidence="2" type="ORF">MNBD_GAMMA01-1879</name>
</gene>
<dbReference type="AlphaFoldDB" id="A0A3B0VMG5"/>
<dbReference type="EMBL" id="UOEW01000028">
    <property type="protein sequence ID" value="VAW33356.1"/>
    <property type="molecule type" value="Genomic_DNA"/>
</dbReference>
<name>A0A3B0VMG5_9ZZZZ</name>
<feature type="non-terminal residue" evidence="2">
    <location>
        <position position="1"/>
    </location>
</feature>
<organism evidence="2">
    <name type="scientific">hydrothermal vent metagenome</name>
    <dbReference type="NCBI Taxonomy" id="652676"/>
    <lineage>
        <taxon>unclassified sequences</taxon>
        <taxon>metagenomes</taxon>
        <taxon>ecological metagenomes</taxon>
    </lineage>
</organism>
<dbReference type="Pfam" id="PF13573">
    <property type="entry name" value="SprB"/>
    <property type="match status" value="6"/>
</dbReference>
<proteinExistence type="predicted"/>
<dbReference type="InterPro" id="IPR026444">
    <property type="entry name" value="Secre_tail"/>
</dbReference>
<evidence type="ECO:0000313" key="2">
    <source>
        <dbReference type="EMBL" id="VAW33356.1"/>
    </source>
</evidence>
<dbReference type="InterPro" id="IPR025667">
    <property type="entry name" value="SprB_repeat"/>
</dbReference>
<dbReference type="InterPro" id="IPR059226">
    <property type="entry name" value="Choice_anch_Q_dom"/>
</dbReference>
<reference evidence="2" key="1">
    <citation type="submission" date="2018-06" db="EMBL/GenBank/DDBJ databases">
        <authorList>
            <person name="Zhirakovskaya E."/>
        </authorList>
    </citation>
    <scope>NUCLEOTIDE SEQUENCE</scope>
</reference>
<feature type="domain" description="Secretion system C-terminal sorting" evidence="1">
    <location>
        <begin position="588"/>
        <end position="651"/>
    </location>
</feature>